<evidence type="ECO:0000313" key="2">
    <source>
        <dbReference type="EMBL" id="NFU61052.1"/>
    </source>
</evidence>
<sequence length="153" mass="18211">MIYFYSGTPGSGKSLQMAHTAVEWLKKYKKNVIANTRINIDKILKKKKGGNFFYLPNENFSTEYLYEYALKYHEMGIEHQSLIIIDEAQCLFSPTAVKLFTQENKHYRQEWLEFFTQHRHLGFDIIIISQFDRLIDAQVRCLFEYNCVHRKAN</sequence>
<dbReference type="EMBL" id="SXDK01000035">
    <property type="protein sequence ID" value="NFU61052.1"/>
    <property type="molecule type" value="Genomic_DNA"/>
</dbReference>
<name>A0A9Q4XWH3_CLOBO</name>
<gene>
    <name evidence="2" type="ORF">FDF67_12930</name>
</gene>
<protein>
    <submittedName>
        <fullName evidence="2">DUF2075 domain-containing protein</fullName>
    </submittedName>
</protein>
<feature type="domain" description="Zona occludens toxin N-terminal" evidence="1">
    <location>
        <begin position="1"/>
        <end position="151"/>
    </location>
</feature>
<dbReference type="InterPro" id="IPR027417">
    <property type="entry name" value="P-loop_NTPase"/>
</dbReference>
<dbReference type="InterPro" id="IPR008900">
    <property type="entry name" value="Zot_N"/>
</dbReference>
<comment type="caution">
    <text evidence="2">The sequence shown here is derived from an EMBL/GenBank/DDBJ whole genome shotgun (WGS) entry which is preliminary data.</text>
</comment>
<evidence type="ECO:0000259" key="1">
    <source>
        <dbReference type="Pfam" id="PF05707"/>
    </source>
</evidence>
<dbReference type="Gene3D" id="3.40.50.300">
    <property type="entry name" value="P-loop containing nucleotide triphosphate hydrolases"/>
    <property type="match status" value="1"/>
</dbReference>
<evidence type="ECO:0000313" key="3">
    <source>
        <dbReference type="Proteomes" id="UP000785180"/>
    </source>
</evidence>
<reference evidence="2" key="1">
    <citation type="submission" date="2019-04" db="EMBL/GenBank/DDBJ databases">
        <title>Genome sequencing of Clostridium botulinum Groups I-IV and Clostridium butyricum.</title>
        <authorList>
            <person name="Brunt J."/>
            <person name="Van Vliet A.H.M."/>
            <person name="Stringer S.C."/>
            <person name="Carter A.T."/>
            <person name="Peck M.W."/>
        </authorList>
    </citation>
    <scope>NUCLEOTIDE SEQUENCE</scope>
    <source>
        <strain evidence="2">7221C</strain>
    </source>
</reference>
<proteinExistence type="predicted"/>
<dbReference type="SUPFAM" id="SSF52540">
    <property type="entry name" value="P-loop containing nucleoside triphosphate hydrolases"/>
    <property type="match status" value="1"/>
</dbReference>
<feature type="non-terminal residue" evidence="2">
    <location>
        <position position="153"/>
    </location>
</feature>
<dbReference type="Proteomes" id="UP000785180">
    <property type="component" value="Unassembled WGS sequence"/>
</dbReference>
<accession>A0A9Q4XWH3</accession>
<dbReference type="Pfam" id="PF05707">
    <property type="entry name" value="Zot"/>
    <property type="match status" value="1"/>
</dbReference>
<organism evidence="2 3">
    <name type="scientific">Clostridium botulinum</name>
    <dbReference type="NCBI Taxonomy" id="1491"/>
    <lineage>
        <taxon>Bacteria</taxon>
        <taxon>Bacillati</taxon>
        <taxon>Bacillota</taxon>
        <taxon>Clostridia</taxon>
        <taxon>Eubacteriales</taxon>
        <taxon>Clostridiaceae</taxon>
        <taxon>Clostridium</taxon>
    </lineage>
</organism>
<dbReference type="AlphaFoldDB" id="A0A9Q4XWH3"/>